<protein>
    <submittedName>
        <fullName evidence="1">Uncharacterized protein</fullName>
    </submittedName>
</protein>
<evidence type="ECO:0000313" key="1">
    <source>
        <dbReference type="EMBL" id="EAU66500.1"/>
    </source>
</evidence>
<dbReference type="EMBL" id="AAMD01000054">
    <property type="protein sequence ID" value="EAU66500.1"/>
    <property type="molecule type" value="Genomic_DNA"/>
</dbReference>
<sequence>MNALCAPPSFCQARTTSAAISGVHLGCRAAANHPGSSVFVVSALVVIVRSLWRLSPFCATWAGAEAYAASYAAPDAFETARQQAHATCAELVRKHLPWKLVEAALTTRGGAS</sequence>
<proteinExistence type="predicted"/>
<gene>
    <name evidence="1" type="ORF">STIAU_1932</name>
</gene>
<dbReference type="AlphaFoldDB" id="Q091V4"/>
<evidence type="ECO:0000313" key="2">
    <source>
        <dbReference type="Proteomes" id="UP000032702"/>
    </source>
</evidence>
<dbReference type="Proteomes" id="UP000032702">
    <property type="component" value="Unassembled WGS sequence"/>
</dbReference>
<accession>Q091V4</accession>
<name>Q091V4_STIAD</name>
<reference evidence="1 2" key="1">
    <citation type="submission" date="2006-04" db="EMBL/GenBank/DDBJ databases">
        <authorList>
            <person name="Nierman W.C."/>
        </authorList>
    </citation>
    <scope>NUCLEOTIDE SEQUENCE [LARGE SCALE GENOMIC DNA]</scope>
    <source>
        <strain evidence="1 2">DW4/3-1</strain>
    </source>
</reference>
<comment type="caution">
    <text evidence="1">The sequence shown here is derived from an EMBL/GenBank/DDBJ whole genome shotgun (WGS) entry which is preliminary data.</text>
</comment>
<organism evidence="1 2">
    <name type="scientific">Stigmatella aurantiaca (strain DW4/3-1)</name>
    <dbReference type="NCBI Taxonomy" id="378806"/>
    <lineage>
        <taxon>Bacteria</taxon>
        <taxon>Pseudomonadati</taxon>
        <taxon>Myxococcota</taxon>
        <taxon>Myxococcia</taxon>
        <taxon>Myxococcales</taxon>
        <taxon>Cystobacterineae</taxon>
        <taxon>Archangiaceae</taxon>
        <taxon>Stigmatella</taxon>
    </lineage>
</organism>